<feature type="compositionally biased region" description="Polar residues" evidence="1">
    <location>
        <begin position="28"/>
        <end position="45"/>
    </location>
</feature>
<feature type="compositionally biased region" description="Low complexity" evidence="1">
    <location>
        <begin position="1"/>
        <end position="17"/>
    </location>
</feature>
<feature type="compositionally biased region" description="Polar residues" evidence="1">
    <location>
        <begin position="121"/>
        <end position="142"/>
    </location>
</feature>
<dbReference type="PROSITE" id="PS51462">
    <property type="entry name" value="NUDIX"/>
    <property type="match status" value="1"/>
</dbReference>
<accession>A0A2R6NZZ7</accession>
<protein>
    <recommendedName>
        <fullName evidence="2">Nudix hydrolase domain-containing protein</fullName>
    </recommendedName>
</protein>
<keyword evidence="4" id="KW-1185">Reference proteome</keyword>
<dbReference type="OrthoDB" id="276276at2759"/>
<dbReference type="AlphaFoldDB" id="A0A2R6NZZ7"/>
<proteinExistence type="predicted"/>
<feature type="region of interest" description="Disordered" evidence="1">
    <location>
        <begin position="325"/>
        <end position="357"/>
    </location>
</feature>
<organism evidence="3 4">
    <name type="scientific">Hermanssonia centrifuga</name>
    <dbReference type="NCBI Taxonomy" id="98765"/>
    <lineage>
        <taxon>Eukaryota</taxon>
        <taxon>Fungi</taxon>
        <taxon>Dikarya</taxon>
        <taxon>Basidiomycota</taxon>
        <taxon>Agaricomycotina</taxon>
        <taxon>Agaricomycetes</taxon>
        <taxon>Polyporales</taxon>
        <taxon>Meruliaceae</taxon>
        <taxon>Hermanssonia</taxon>
    </lineage>
</organism>
<dbReference type="Gene3D" id="3.90.79.10">
    <property type="entry name" value="Nucleoside Triphosphate Pyrophosphohydrolase"/>
    <property type="match status" value="1"/>
</dbReference>
<name>A0A2R6NZZ7_9APHY</name>
<gene>
    <name evidence="3" type="ORF">PHLCEN_2v6257</name>
</gene>
<dbReference type="InterPro" id="IPR000086">
    <property type="entry name" value="NUDIX_hydrolase_dom"/>
</dbReference>
<dbReference type="EMBL" id="MLYV02000606">
    <property type="protein sequence ID" value="PSR81826.1"/>
    <property type="molecule type" value="Genomic_DNA"/>
</dbReference>
<feature type="region of interest" description="Disordered" evidence="1">
    <location>
        <begin position="1"/>
        <end position="142"/>
    </location>
</feature>
<feature type="compositionally biased region" description="Low complexity" evidence="1">
    <location>
        <begin position="105"/>
        <end position="117"/>
    </location>
</feature>
<sequence>MSRASVARTSPRSSSSSPPSPAYDETAPQDSRGSGYISNNQTWNAPYTDDAQVRTRRTGVAPIRVDASGRYKEENGQNEEATEGQSRGRGFASRLGFGSSSTANQQPQSQVQRPVQPKRSVLTSLNPTRPRLSSASSPTTIPTDSAWHANDFMLGSGMVILQPSTEGVVLVYEKVEKYWFLPKGRKDIGESLEEASLREAYEEASTLQYYAAGLIPNTEPIYITTTSWHRQRPIQRCVKSDGQGGTYLTFWFVGMIGKDAVREENTGMEDEQNYEAHIVKYDFAMKALWGKEKMIVQKAYDLWRYTVDAEADIKRMEIQCEEQIRKEEESKTVVEASGGDNAQDTEGTENMDVRRGG</sequence>
<evidence type="ECO:0000259" key="2">
    <source>
        <dbReference type="PROSITE" id="PS51462"/>
    </source>
</evidence>
<dbReference type="Proteomes" id="UP000186601">
    <property type="component" value="Unassembled WGS sequence"/>
</dbReference>
<evidence type="ECO:0000313" key="4">
    <source>
        <dbReference type="Proteomes" id="UP000186601"/>
    </source>
</evidence>
<dbReference type="InterPro" id="IPR015797">
    <property type="entry name" value="NUDIX_hydrolase-like_dom_sf"/>
</dbReference>
<reference evidence="3 4" key="1">
    <citation type="submission" date="2018-02" db="EMBL/GenBank/DDBJ databases">
        <title>Genome sequence of the basidiomycete white-rot fungus Phlebia centrifuga.</title>
        <authorList>
            <person name="Granchi Z."/>
            <person name="Peng M."/>
            <person name="de Vries R.P."/>
            <person name="Hilden K."/>
            <person name="Makela M.R."/>
            <person name="Grigoriev I."/>
            <person name="Riley R."/>
        </authorList>
    </citation>
    <scope>NUCLEOTIDE SEQUENCE [LARGE SCALE GENOMIC DNA]</scope>
    <source>
        <strain evidence="3 4">FBCC195</strain>
    </source>
</reference>
<feature type="domain" description="Nudix hydrolase" evidence="2">
    <location>
        <begin position="139"/>
        <end position="301"/>
    </location>
</feature>
<evidence type="ECO:0000256" key="1">
    <source>
        <dbReference type="SAM" id="MobiDB-lite"/>
    </source>
</evidence>
<comment type="caution">
    <text evidence="3">The sequence shown here is derived from an EMBL/GenBank/DDBJ whole genome shotgun (WGS) entry which is preliminary data.</text>
</comment>
<dbReference type="Pfam" id="PF00293">
    <property type="entry name" value="NUDIX"/>
    <property type="match status" value="1"/>
</dbReference>
<dbReference type="CDD" id="cd02883">
    <property type="entry name" value="NUDIX_Hydrolase"/>
    <property type="match status" value="1"/>
</dbReference>
<evidence type="ECO:0000313" key="3">
    <source>
        <dbReference type="EMBL" id="PSR81826.1"/>
    </source>
</evidence>
<dbReference type="SUPFAM" id="SSF55811">
    <property type="entry name" value="Nudix"/>
    <property type="match status" value="1"/>
</dbReference>